<accession>A0AA38VSA6</accession>
<comment type="caution">
    <text evidence="2">The sequence shown here is derived from an EMBL/GenBank/DDBJ whole genome shotgun (WGS) entry which is preliminary data.</text>
</comment>
<dbReference type="Proteomes" id="UP001174694">
    <property type="component" value="Unassembled WGS sequence"/>
</dbReference>
<feature type="domain" description="SnoaL-like" evidence="1">
    <location>
        <begin position="15"/>
        <end position="143"/>
    </location>
</feature>
<evidence type="ECO:0000259" key="1">
    <source>
        <dbReference type="Pfam" id="PF13577"/>
    </source>
</evidence>
<dbReference type="SUPFAM" id="SSF54427">
    <property type="entry name" value="NTF2-like"/>
    <property type="match status" value="1"/>
</dbReference>
<gene>
    <name evidence="2" type="ORF">NKR23_g6521</name>
</gene>
<keyword evidence="3" id="KW-1185">Reference proteome</keyword>
<evidence type="ECO:0000313" key="3">
    <source>
        <dbReference type="Proteomes" id="UP001174694"/>
    </source>
</evidence>
<dbReference type="AlphaFoldDB" id="A0AA38VSA6"/>
<dbReference type="Pfam" id="PF13577">
    <property type="entry name" value="SnoaL_4"/>
    <property type="match status" value="1"/>
</dbReference>
<protein>
    <recommendedName>
        <fullName evidence="1">SnoaL-like domain-containing protein</fullName>
    </recommendedName>
</protein>
<organism evidence="2 3">
    <name type="scientific">Pleurostoma richardsiae</name>
    <dbReference type="NCBI Taxonomy" id="41990"/>
    <lineage>
        <taxon>Eukaryota</taxon>
        <taxon>Fungi</taxon>
        <taxon>Dikarya</taxon>
        <taxon>Ascomycota</taxon>
        <taxon>Pezizomycotina</taxon>
        <taxon>Sordariomycetes</taxon>
        <taxon>Sordariomycetidae</taxon>
        <taxon>Calosphaeriales</taxon>
        <taxon>Pleurostomataceae</taxon>
        <taxon>Pleurostoma</taxon>
    </lineage>
</organism>
<reference evidence="2" key="1">
    <citation type="submission" date="2022-07" db="EMBL/GenBank/DDBJ databases">
        <title>Fungi with potential for degradation of polypropylene.</title>
        <authorList>
            <person name="Gostincar C."/>
        </authorList>
    </citation>
    <scope>NUCLEOTIDE SEQUENCE</scope>
    <source>
        <strain evidence="2">EXF-13308</strain>
    </source>
</reference>
<dbReference type="InterPro" id="IPR032710">
    <property type="entry name" value="NTF2-like_dom_sf"/>
</dbReference>
<sequence length="158" mass="16932">MATTWSLPAALSPPLDGRDAVADAIYRVVLGLDTNDLALFESALTEDAIFKINDYTMEGLPAIRSGCYDNIAKLDTTHFISNVRVNIAEGGSTASLSASALAQHYRAGTGNEGNAARLLAGALYLVDLVKEEPAGLWKIKSWKMRTNWMEGDKSLVGA</sequence>
<proteinExistence type="predicted"/>
<dbReference type="Gene3D" id="3.10.450.50">
    <property type="match status" value="1"/>
</dbReference>
<name>A0AA38VSA6_9PEZI</name>
<dbReference type="EMBL" id="JANBVO010000019">
    <property type="protein sequence ID" value="KAJ9143459.1"/>
    <property type="molecule type" value="Genomic_DNA"/>
</dbReference>
<evidence type="ECO:0000313" key="2">
    <source>
        <dbReference type="EMBL" id="KAJ9143459.1"/>
    </source>
</evidence>
<dbReference type="InterPro" id="IPR037401">
    <property type="entry name" value="SnoaL-like"/>
</dbReference>